<gene>
    <name evidence="3" type="ORF">MAR_025033</name>
</gene>
<feature type="domain" description="Mitochondria-eating protein C-terminal" evidence="2">
    <location>
        <begin position="87"/>
        <end position="274"/>
    </location>
</feature>
<feature type="region of interest" description="Disordered" evidence="1">
    <location>
        <begin position="1"/>
        <end position="36"/>
    </location>
</feature>
<feature type="compositionally biased region" description="Basic and acidic residues" evidence="1">
    <location>
        <begin position="1"/>
        <end position="19"/>
    </location>
</feature>
<dbReference type="InterPro" id="IPR031981">
    <property type="entry name" value="MIEAP_C"/>
</dbReference>
<evidence type="ECO:0000256" key="1">
    <source>
        <dbReference type="SAM" id="MobiDB-lite"/>
    </source>
</evidence>
<dbReference type="Proteomes" id="UP001164746">
    <property type="component" value="Chromosome 3"/>
</dbReference>
<protein>
    <recommendedName>
        <fullName evidence="2">Mitochondria-eating protein C-terminal domain-containing protein</fullName>
    </recommendedName>
</protein>
<proteinExistence type="predicted"/>
<dbReference type="EMBL" id="CP111014">
    <property type="protein sequence ID" value="WAR00661.1"/>
    <property type="molecule type" value="Genomic_DNA"/>
</dbReference>
<reference evidence="3" key="1">
    <citation type="submission" date="2022-11" db="EMBL/GenBank/DDBJ databases">
        <title>Centuries of genome instability and evolution in soft-shell clam transmissible cancer (bioRxiv).</title>
        <authorList>
            <person name="Hart S.F.M."/>
            <person name="Yonemitsu M.A."/>
            <person name="Giersch R.M."/>
            <person name="Beal B.F."/>
            <person name="Arriagada G."/>
            <person name="Davis B.W."/>
            <person name="Ostrander E.A."/>
            <person name="Goff S.P."/>
            <person name="Metzger M.J."/>
        </authorList>
    </citation>
    <scope>NUCLEOTIDE SEQUENCE</scope>
    <source>
        <strain evidence="3">MELC-2E11</strain>
        <tissue evidence="3">Siphon/mantle</tissue>
    </source>
</reference>
<dbReference type="Pfam" id="PF16026">
    <property type="entry name" value="MIEAP"/>
    <property type="match status" value="1"/>
</dbReference>
<evidence type="ECO:0000313" key="4">
    <source>
        <dbReference type="Proteomes" id="UP001164746"/>
    </source>
</evidence>
<organism evidence="3 4">
    <name type="scientific">Mya arenaria</name>
    <name type="common">Soft-shell clam</name>
    <dbReference type="NCBI Taxonomy" id="6604"/>
    <lineage>
        <taxon>Eukaryota</taxon>
        <taxon>Metazoa</taxon>
        <taxon>Spiralia</taxon>
        <taxon>Lophotrochozoa</taxon>
        <taxon>Mollusca</taxon>
        <taxon>Bivalvia</taxon>
        <taxon>Autobranchia</taxon>
        <taxon>Heteroconchia</taxon>
        <taxon>Euheterodonta</taxon>
        <taxon>Imparidentia</taxon>
        <taxon>Neoheterodontei</taxon>
        <taxon>Myida</taxon>
        <taxon>Myoidea</taxon>
        <taxon>Myidae</taxon>
        <taxon>Mya</taxon>
    </lineage>
</organism>
<accession>A0ABY7DWH1</accession>
<sequence length="316" mass="36574">MEEQHSKYQTLEKRCESQKQENVALQAQMKSTDDHEVEHKRQIRHLESDQEILKEELRTAKERVSSLLGERLTLSAGVSDLSDPYGPTKIAEMYSALYDDLWTDAYQVSEVVFQGKREKNRVKKLIQVLLVHKFCKEKQHQDANILRAMFRKSPNNCEQLPQDVNRILRDVLRVSYEMAIGNINKKFSEELDNSKVVCKFASEIPQFVEACFHICWLMLMHDPPVVIQKNVTKGSPFDKGSYKPYMTTGDKIDYVVWPALLLHEDGPVIAKGVVECFRSTAYKQKTTCIKPEKQQVGYPEIDDAHARFDNNFDDID</sequence>
<name>A0ABY7DWH1_MYAAR</name>
<evidence type="ECO:0000259" key="2">
    <source>
        <dbReference type="Pfam" id="PF16026"/>
    </source>
</evidence>
<keyword evidence="4" id="KW-1185">Reference proteome</keyword>
<feature type="compositionally biased region" description="Polar residues" evidence="1">
    <location>
        <begin position="20"/>
        <end position="30"/>
    </location>
</feature>
<evidence type="ECO:0000313" key="3">
    <source>
        <dbReference type="EMBL" id="WAR00661.1"/>
    </source>
</evidence>